<proteinExistence type="predicted"/>
<keyword evidence="2" id="KW-1185">Reference proteome</keyword>
<accession>A0ACC6PD75</accession>
<evidence type="ECO:0000313" key="1">
    <source>
        <dbReference type="EMBL" id="MEJ8304872.1"/>
    </source>
</evidence>
<dbReference type="EMBL" id="JBBKAR010000034">
    <property type="protein sequence ID" value="MEJ8304872.1"/>
    <property type="molecule type" value="Genomic_DNA"/>
</dbReference>
<name>A0ACC6PD75_9BACL</name>
<dbReference type="Proteomes" id="UP001380953">
    <property type="component" value="Unassembled WGS sequence"/>
</dbReference>
<evidence type="ECO:0000313" key="2">
    <source>
        <dbReference type="Proteomes" id="UP001380953"/>
    </source>
</evidence>
<sequence length="478" mass="52950">MDEKVEKRIRQDAETLRHPSNMPSSERRGAAIRRGMRRAQNENPRSRMKGMVYGGVAAAAIAASTLWFADAGLLQPVVEPEETRQFSDTLQTSDLQPFGKLLTSDAVLSNAWDRGLVERVDVIANAHDGMTLNIKGMVRDSRRITLFYELQSPDGHATELDKPELVDDRYGDTFASTSWIQRTSFDSQTRTTYGLATLFFDSEASDRPESLLLKVNAIAKQSTDPAPEIPQSERLGSFVVPLELSSASAQEQEIVYEQPKALTLSGQTLEIHRVLLTPLAVYLNVSEQSTNTDRLFDLIEPTLSLVRNGQTFRLSTPGFPSFIEGRTGWEMSFANDEGLVNPDTLTFGAEGIQSLPKQKLSLVLNTDEQSVLQAPDDGFTLNVSGAKDGNEELSIRYPVTEDEFGRLGLMRLGSTFKDGDGNEHEMTGSNEFVATGKGDLDSANYTFYIHKEDYPQPLTFAISMYPGGVRDKQEVTLK</sequence>
<gene>
    <name evidence="1" type="ORF">WKI47_13280</name>
</gene>
<reference evidence="1" key="1">
    <citation type="submission" date="2024-03" db="EMBL/GenBank/DDBJ databases">
        <title>Whole genome sequecning of epiphytes from Marcgravia umbellata leaves.</title>
        <authorList>
            <person name="Kumar G."/>
            <person name="Savka M.A."/>
        </authorList>
    </citation>
    <scope>NUCLEOTIDE SEQUENCE</scope>
    <source>
        <strain evidence="1">RIT_BL5</strain>
    </source>
</reference>
<comment type="caution">
    <text evidence="1">The sequence shown here is derived from an EMBL/GenBank/DDBJ whole genome shotgun (WGS) entry which is preliminary data.</text>
</comment>
<organism evidence="1 2">
    <name type="scientific">Saccharibacillus sacchari</name>
    <dbReference type="NCBI Taxonomy" id="456493"/>
    <lineage>
        <taxon>Bacteria</taxon>
        <taxon>Bacillati</taxon>
        <taxon>Bacillota</taxon>
        <taxon>Bacilli</taxon>
        <taxon>Bacillales</taxon>
        <taxon>Paenibacillaceae</taxon>
        <taxon>Saccharibacillus</taxon>
    </lineage>
</organism>
<protein>
    <submittedName>
        <fullName evidence="1">Uncharacterized protein</fullName>
    </submittedName>
</protein>